<reference evidence="3 4" key="1">
    <citation type="journal article" date="2021" name="Int. J. Syst. Evol. Microbiol.">
        <title>Reticulibacter mediterranei gen. nov., sp. nov., within the new family Reticulibacteraceae fam. nov., and Ktedonospora formicarum gen. nov., sp. nov., Ktedonobacter robiniae sp. nov., Dictyobacter formicarum sp. nov. and Dictyobacter arantiisoli sp. nov., belonging to the class Ktedonobacteria.</title>
        <authorList>
            <person name="Yabe S."/>
            <person name="Zheng Y."/>
            <person name="Wang C.M."/>
            <person name="Sakai Y."/>
            <person name="Abe K."/>
            <person name="Yokota A."/>
            <person name="Donadio S."/>
            <person name="Cavaletti L."/>
            <person name="Monciardini P."/>
        </authorList>
    </citation>
    <scope>NUCLEOTIDE SEQUENCE [LARGE SCALE GENOMIC DNA]</scope>
    <source>
        <strain evidence="3 4">SOSP1-30</strain>
    </source>
</reference>
<comment type="caution">
    <text evidence="3">The sequence shown here is derived from an EMBL/GenBank/DDBJ whole genome shotgun (WGS) entry which is preliminary data.</text>
</comment>
<feature type="transmembrane region" description="Helical" evidence="2">
    <location>
        <begin position="162"/>
        <end position="185"/>
    </location>
</feature>
<dbReference type="RefSeq" id="WP_201373233.1">
    <property type="nucleotide sequence ID" value="NZ_BNJG01000002.1"/>
</dbReference>
<evidence type="ECO:0000313" key="3">
    <source>
        <dbReference type="EMBL" id="GHO56774.1"/>
    </source>
</evidence>
<evidence type="ECO:0000256" key="2">
    <source>
        <dbReference type="SAM" id="Phobius"/>
    </source>
</evidence>
<keyword evidence="2" id="KW-0812">Transmembrane</keyword>
<sequence>MHITIWRMRNKALSLFLAMLVALLCLLLLPLSGWAKTVTIHDQAQVLNASSVQEAGAKLPNDLIVYTTNTFQGDLDALNTEARSLLPDQQSIVIDIDTVHRNVSIQSGTSVSLSNEQAQDAVSAFGDAFHKDNKSDYTSATIAALSSLQGTLNHEQSSLTPAGIVVAIVLGFVLLGALIIIVVALGRRRGSSTGGGPRRSGGRGPFYGGPGTYTHVHTYTPPSSSGGGSFGGGNTGGGAGGHF</sequence>
<accession>A0ABQ3UV95</accession>
<evidence type="ECO:0000313" key="4">
    <source>
        <dbReference type="Proteomes" id="UP000654345"/>
    </source>
</evidence>
<proteinExistence type="predicted"/>
<feature type="compositionally biased region" description="Gly residues" evidence="1">
    <location>
        <begin position="225"/>
        <end position="243"/>
    </location>
</feature>
<protein>
    <recommendedName>
        <fullName evidence="5">TPM domain-containing protein</fullName>
    </recommendedName>
</protein>
<feature type="compositionally biased region" description="Gly residues" evidence="1">
    <location>
        <begin position="192"/>
        <end position="211"/>
    </location>
</feature>
<feature type="region of interest" description="Disordered" evidence="1">
    <location>
        <begin position="189"/>
        <end position="243"/>
    </location>
</feature>
<keyword evidence="4" id="KW-1185">Reference proteome</keyword>
<keyword evidence="2" id="KW-1133">Transmembrane helix</keyword>
<name>A0ABQ3UV95_9CHLR</name>
<evidence type="ECO:0000256" key="1">
    <source>
        <dbReference type="SAM" id="MobiDB-lite"/>
    </source>
</evidence>
<evidence type="ECO:0008006" key="5">
    <source>
        <dbReference type="Google" id="ProtNLM"/>
    </source>
</evidence>
<gene>
    <name evidence="3" type="ORF">KSB_52490</name>
</gene>
<dbReference type="Proteomes" id="UP000654345">
    <property type="component" value="Unassembled WGS sequence"/>
</dbReference>
<dbReference type="EMBL" id="BNJG01000002">
    <property type="protein sequence ID" value="GHO56774.1"/>
    <property type="molecule type" value="Genomic_DNA"/>
</dbReference>
<organism evidence="3 4">
    <name type="scientific">Ktedonobacter robiniae</name>
    <dbReference type="NCBI Taxonomy" id="2778365"/>
    <lineage>
        <taxon>Bacteria</taxon>
        <taxon>Bacillati</taxon>
        <taxon>Chloroflexota</taxon>
        <taxon>Ktedonobacteria</taxon>
        <taxon>Ktedonobacterales</taxon>
        <taxon>Ktedonobacteraceae</taxon>
        <taxon>Ktedonobacter</taxon>
    </lineage>
</organism>
<keyword evidence="2" id="KW-0472">Membrane</keyword>